<evidence type="ECO:0000313" key="2">
    <source>
        <dbReference type="Proteomes" id="UP001199915"/>
    </source>
</evidence>
<dbReference type="GeneID" id="79855349"/>
<sequence length="166" mass="19011">MMLQTLKGYKVVYNIKGYDITAGNSQIFPKRHIAEIYKRNYESHPWFHEELIIREADYEGVPLSESIIINGRELIDREHYFGLDACEVGCYITEDLLDELLGMLPPACTRSDCSQIGEPVSHRIAENGFEKPTYATFKKVEAGIWEYCGDCFRGENVCSGIELPYL</sequence>
<accession>A0AAE3F4T9</accession>
<organism evidence="1 2">
    <name type="scientific">Fusicatenibacter saccharivorans</name>
    <dbReference type="NCBI Taxonomy" id="1150298"/>
    <lineage>
        <taxon>Bacteria</taxon>
        <taxon>Bacillati</taxon>
        <taxon>Bacillota</taxon>
        <taxon>Clostridia</taxon>
        <taxon>Lachnospirales</taxon>
        <taxon>Lachnospiraceae</taxon>
        <taxon>Fusicatenibacter</taxon>
    </lineage>
</organism>
<proteinExistence type="predicted"/>
<dbReference type="AlphaFoldDB" id="A0AAE3F4T9"/>
<reference evidence="1" key="1">
    <citation type="submission" date="2022-01" db="EMBL/GenBank/DDBJ databases">
        <title>Collection of gut derived symbiotic bacterial strains cultured from healthy donors.</title>
        <authorList>
            <person name="Lin H."/>
            <person name="Kohout C."/>
            <person name="Waligurski E."/>
            <person name="Pamer E.G."/>
        </authorList>
    </citation>
    <scope>NUCLEOTIDE SEQUENCE</scope>
    <source>
        <strain evidence="1">DFI.5.49</strain>
    </source>
</reference>
<evidence type="ECO:0000313" key="1">
    <source>
        <dbReference type="EMBL" id="MCG4767130.1"/>
    </source>
</evidence>
<gene>
    <name evidence="1" type="ORF">L0N21_16715</name>
</gene>
<protein>
    <submittedName>
        <fullName evidence="1">Uncharacterized protein</fullName>
    </submittedName>
</protein>
<name>A0AAE3F4T9_9FIRM</name>
<dbReference type="EMBL" id="JAKNFS010000032">
    <property type="protein sequence ID" value="MCG4767130.1"/>
    <property type="molecule type" value="Genomic_DNA"/>
</dbReference>
<dbReference type="RefSeq" id="WP_238033667.1">
    <property type="nucleotide sequence ID" value="NZ_JAKNFS010000032.1"/>
</dbReference>
<comment type="caution">
    <text evidence="1">The sequence shown here is derived from an EMBL/GenBank/DDBJ whole genome shotgun (WGS) entry which is preliminary data.</text>
</comment>
<dbReference type="Proteomes" id="UP001199915">
    <property type="component" value="Unassembled WGS sequence"/>
</dbReference>